<comment type="caution">
    <text evidence="3">The sequence shown here is derived from an EMBL/GenBank/DDBJ whole genome shotgun (WGS) entry which is preliminary data.</text>
</comment>
<proteinExistence type="predicted"/>
<dbReference type="Proteomes" id="UP000756921">
    <property type="component" value="Unassembled WGS sequence"/>
</dbReference>
<evidence type="ECO:0000256" key="1">
    <source>
        <dbReference type="SAM" id="MobiDB-lite"/>
    </source>
</evidence>
<feature type="region of interest" description="Disordered" evidence="1">
    <location>
        <begin position="516"/>
        <end position="564"/>
    </location>
</feature>
<dbReference type="InterPro" id="IPR029058">
    <property type="entry name" value="AB_hydrolase_fold"/>
</dbReference>
<evidence type="ECO:0008006" key="5">
    <source>
        <dbReference type="Google" id="ProtNLM"/>
    </source>
</evidence>
<feature type="transmembrane region" description="Helical" evidence="2">
    <location>
        <begin position="12"/>
        <end position="35"/>
    </location>
</feature>
<name>A0A9P6GEN8_9PLEO</name>
<feature type="transmembrane region" description="Helical" evidence="2">
    <location>
        <begin position="254"/>
        <end position="274"/>
    </location>
</feature>
<dbReference type="EMBL" id="WJXW01000007">
    <property type="protein sequence ID" value="KAF9734217.1"/>
    <property type="molecule type" value="Genomic_DNA"/>
</dbReference>
<keyword evidence="4" id="KW-1185">Reference proteome</keyword>
<sequence>MLLGKSTFELALIKAFVYFYSYLGLLCLAYFYVALSIGGVRAVTHPVSIAIEVLGAVEILFYLCWFLPYRSYLRKQKAVFPPPLNRRQRQDLWNRCLAVTPDIELYVKKWMCGGSLEDLRRENMKEWLLWALFDREGPPGDDDDELEEYVEAVEEMLGKNIRPGWGPAACLRLNFRTFAVSHRSLTYYMIIGTIDFLVSMILLVSGFTFYRQPRNKFLKTFPLRLLTLLAPKESAAPNFSYFYRPHKSTTHRPIVLIHGIGIGLASYLPLLLMLPKDIGILAIEILPISSRITEALPLPADQVREIGYIFAQQNLDSFVFIGHSYGTFFAKLMLETPFLAARMERMVLVDPVAILLHVPDVAYNITSRKPKDANEIEIAWAATKEPDIAFTIAKRFCWRKHIIWQEDLLRCPTTVVVGSDDCLVNAEAIAAYVTKGPPQPDPASVVSKPDLRWSWTDRKSWETNFWSGEGLELYWLAGYDHGQSFFSAPVLRNLVKLVEQYCAQDGAAAVMEKALPRTPSEGDARPPPSPGSQGIGLVSKLRGKSEGGHSRKDSGTTKSCFERD</sequence>
<keyword evidence="2" id="KW-0812">Transmembrane</keyword>
<feature type="transmembrane region" description="Helical" evidence="2">
    <location>
        <begin position="185"/>
        <end position="210"/>
    </location>
</feature>
<evidence type="ECO:0000256" key="2">
    <source>
        <dbReference type="SAM" id="Phobius"/>
    </source>
</evidence>
<feature type="transmembrane region" description="Helical" evidence="2">
    <location>
        <begin position="47"/>
        <end position="67"/>
    </location>
</feature>
<dbReference type="PANTHER" id="PTHR37471:SF1">
    <property type="entry name" value="AB HYDROLASE-1 DOMAIN-CONTAINING PROTEIN"/>
    <property type="match status" value="1"/>
</dbReference>
<dbReference type="AlphaFoldDB" id="A0A9P6GEN8"/>
<gene>
    <name evidence="3" type="ORF">PMIN01_07120</name>
</gene>
<protein>
    <recommendedName>
        <fullName evidence="5">AB hydrolase-1 domain-containing protein</fullName>
    </recommendedName>
</protein>
<organism evidence="3 4">
    <name type="scientific">Paraphaeosphaeria minitans</name>
    <dbReference type="NCBI Taxonomy" id="565426"/>
    <lineage>
        <taxon>Eukaryota</taxon>
        <taxon>Fungi</taxon>
        <taxon>Dikarya</taxon>
        <taxon>Ascomycota</taxon>
        <taxon>Pezizomycotina</taxon>
        <taxon>Dothideomycetes</taxon>
        <taxon>Pleosporomycetidae</taxon>
        <taxon>Pleosporales</taxon>
        <taxon>Massarineae</taxon>
        <taxon>Didymosphaeriaceae</taxon>
        <taxon>Paraphaeosphaeria</taxon>
    </lineage>
</organism>
<evidence type="ECO:0000313" key="4">
    <source>
        <dbReference type="Proteomes" id="UP000756921"/>
    </source>
</evidence>
<feature type="compositionally biased region" description="Basic and acidic residues" evidence="1">
    <location>
        <begin position="543"/>
        <end position="564"/>
    </location>
</feature>
<accession>A0A9P6GEN8</accession>
<keyword evidence="2" id="KW-0472">Membrane</keyword>
<dbReference type="Gene3D" id="3.40.50.1820">
    <property type="entry name" value="alpha/beta hydrolase"/>
    <property type="match status" value="1"/>
</dbReference>
<reference evidence="3" key="1">
    <citation type="journal article" date="2020" name="Mol. Plant Microbe Interact.">
        <title>Genome Sequence of the Biocontrol Agent Coniothyrium minitans strain Conio (IMI 134523).</title>
        <authorList>
            <person name="Patel D."/>
            <person name="Shittu T.A."/>
            <person name="Baroncelli R."/>
            <person name="Muthumeenakshi S."/>
            <person name="Osborne T.H."/>
            <person name="Janganan T.K."/>
            <person name="Sreenivasaprasad S."/>
        </authorList>
    </citation>
    <scope>NUCLEOTIDE SEQUENCE</scope>
    <source>
        <strain evidence="3">Conio</strain>
    </source>
</reference>
<evidence type="ECO:0000313" key="3">
    <source>
        <dbReference type="EMBL" id="KAF9734217.1"/>
    </source>
</evidence>
<dbReference type="PANTHER" id="PTHR37471">
    <property type="entry name" value="UNNAMED PRODUCT"/>
    <property type="match status" value="1"/>
</dbReference>
<dbReference type="SUPFAM" id="SSF53474">
    <property type="entry name" value="alpha/beta-Hydrolases"/>
    <property type="match status" value="1"/>
</dbReference>
<keyword evidence="2" id="KW-1133">Transmembrane helix</keyword>
<dbReference type="OrthoDB" id="6431331at2759"/>